<sequence>MMDEFDAKTQEQIGYYVYCLVNPDTKKPFYIGKGKGNRVFDHAKDKLTGTVENDKIETIRKILKQDKKVEYLIIQHGLNEKNRIFARDRFDRFFGLF</sequence>
<reference evidence="1 2" key="1">
    <citation type="submission" date="2020-06" db="EMBL/GenBank/DDBJ databases">
        <title>Sulfitobacter algicola sp. nov., isolated from green algae.</title>
        <authorList>
            <person name="Wang C."/>
        </authorList>
    </citation>
    <scope>NUCLEOTIDE SEQUENCE [LARGE SCALE GENOMIC DNA]</scope>
    <source>
        <strain evidence="1 2">1151</strain>
    </source>
</reference>
<protein>
    <submittedName>
        <fullName evidence="1">GIY-YIG nuclease family protein</fullName>
    </submittedName>
</protein>
<accession>A0ABX2IZ45</accession>
<comment type="caution">
    <text evidence="1">The sequence shown here is derived from an EMBL/GenBank/DDBJ whole genome shotgun (WGS) entry which is preliminary data.</text>
</comment>
<evidence type="ECO:0000313" key="2">
    <source>
        <dbReference type="Proteomes" id="UP000777935"/>
    </source>
</evidence>
<gene>
    <name evidence="1" type="ORF">HRQ87_12290</name>
</gene>
<proteinExistence type="predicted"/>
<keyword evidence="2" id="KW-1185">Reference proteome</keyword>
<organism evidence="1 2">
    <name type="scientific">Parasulfitobacter algicola</name>
    <dbReference type="NCBI Taxonomy" id="2614809"/>
    <lineage>
        <taxon>Bacteria</taxon>
        <taxon>Pseudomonadati</taxon>
        <taxon>Pseudomonadota</taxon>
        <taxon>Alphaproteobacteria</taxon>
        <taxon>Rhodobacterales</taxon>
        <taxon>Roseobacteraceae</taxon>
        <taxon>Parasulfitobacter</taxon>
    </lineage>
</organism>
<dbReference type="Pfam" id="PF22945">
    <property type="entry name" value="LEM-3_GIY-YIG"/>
    <property type="match status" value="1"/>
</dbReference>
<name>A0ABX2IZ45_9RHOB</name>
<dbReference type="EMBL" id="JABUFE010000007">
    <property type="protein sequence ID" value="NSX55583.1"/>
    <property type="molecule type" value="Genomic_DNA"/>
</dbReference>
<evidence type="ECO:0000313" key="1">
    <source>
        <dbReference type="EMBL" id="NSX55583.1"/>
    </source>
</evidence>
<dbReference type="CDD" id="cd10440">
    <property type="entry name" value="GIY-YIG_COG3680"/>
    <property type="match status" value="1"/>
</dbReference>
<dbReference type="Proteomes" id="UP000777935">
    <property type="component" value="Unassembled WGS sequence"/>
</dbReference>